<keyword evidence="3" id="KW-1185">Reference proteome</keyword>
<feature type="domain" description="UspA" evidence="1">
    <location>
        <begin position="216"/>
        <end position="262"/>
    </location>
</feature>
<dbReference type="EMBL" id="BJZV01000028">
    <property type="protein sequence ID" value="GEP12039.1"/>
    <property type="molecule type" value="Genomic_DNA"/>
</dbReference>
<reference evidence="2 3" key="1">
    <citation type="submission" date="2019-07" db="EMBL/GenBank/DDBJ databases">
        <title>Whole genome shotgun sequence of Methylobacterium gnaphalii NBRC 107716.</title>
        <authorList>
            <person name="Hosoyama A."/>
            <person name="Uohara A."/>
            <person name="Ohji S."/>
            <person name="Ichikawa N."/>
        </authorList>
    </citation>
    <scope>NUCLEOTIDE SEQUENCE [LARGE SCALE GENOMIC DNA]</scope>
    <source>
        <strain evidence="2 3">NBRC 107716</strain>
    </source>
</reference>
<dbReference type="OrthoDB" id="9804721at2"/>
<protein>
    <submittedName>
        <fullName evidence="2">Universal stress protein</fullName>
    </submittedName>
</protein>
<proteinExistence type="predicted"/>
<sequence length="271" mass="29390">MTLANIAVGLDPSAGTPDRVRLARKLADRFDANLTGLAAHDPLPIALYGRGSHLDGRIAALASNNALAELEKLRSVFHAITCDRARVHWRSAQKDPLSWLLAESAAFDLLVMRSQEGDDPQETCAPLDLAELILRSGRPVLVTPPHVDDLPLRCTVVAWKDTREARRAVTDAIPLLKCSERVLLVSVDLAGTASDFEAVSAHLHSHGINHDAIRLRTSPHIAATISEFARKEGADLVVAGAYGHSRMRELVFGSVTYGLLTSLRLPSLFSH</sequence>
<evidence type="ECO:0000313" key="3">
    <source>
        <dbReference type="Proteomes" id="UP000321750"/>
    </source>
</evidence>
<dbReference type="AlphaFoldDB" id="A0A512JQ13"/>
<dbReference type="Pfam" id="PF00582">
    <property type="entry name" value="Usp"/>
    <property type="match status" value="1"/>
</dbReference>
<evidence type="ECO:0000259" key="1">
    <source>
        <dbReference type="Pfam" id="PF00582"/>
    </source>
</evidence>
<dbReference type="InterPro" id="IPR006016">
    <property type="entry name" value="UspA"/>
</dbReference>
<dbReference type="SUPFAM" id="SSF52402">
    <property type="entry name" value="Adenine nucleotide alpha hydrolases-like"/>
    <property type="match status" value="2"/>
</dbReference>
<gene>
    <name evidence="2" type="ORF">MGN01_38840</name>
</gene>
<evidence type="ECO:0000313" key="2">
    <source>
        <dbReference type="EMBL" id="GEP12039.1"/>
    </source>
</evidence>
<name>A0A512JQ13_9HYPH</name>
<dbReference type="RefSeq" id="WP_147048441.1">
    <property type="nucleotide sequence ID" value="NZ_BSPH01000033.1"/>
</dbReference>
<organism evidence="2 3">
    <name type="scientific">Methylobacterium gnaphalii</name>
    <dbReference type="NCBI Taxonomy" id="1010610"/>
    <lineage>
        <taxon>Bacteria</taxon>
        <taxon>Pseudomonadati</taxon>
        <taxon>Pseudomonadota</taxon>
        <taxon>Alphaproteobacteria</taxon>
        <taxon>Hyphomicrobiales</taxon>
        <taxon>Methylobacteriaceae</taxon>
        <taxon>Methylobacterium</taxon>
    </lineage>
</organism>
<comment type="caution">
    <text evidence="2">The sequence shown here is derived from an EMBL/GenBank/DDBJ whole genome shotgun (WGS) entry which is preliminary data.</text>
</comment>
<dbReference type="Gene3D" id="3.40.50.12370">
    <property type="match status" value="1"/>
</dbReference>
<accession>A0A512JQ13</accession>
<dbReference type="Proteomes" id="UP000321750">
    <property type="component" value="Unassembled WGS sequence"/>
</dbReference>
<dbReference type="CDD" id="cd00293">
    <property type="entry name" value="USP-like"/>
    <property type="match status" value="1"/>
</dbReference>